<reference evidence="1" key="1">
    <citation type="submission" date="2017-08" db="EMBL/GenBank/DDBJ databases">
        <authorList>
            <person name="Polle J.E."/>
            <person name="Barry K."/>
            <person name="Cushman J."/>
            <person name="Schmutz J."/>
            <person name="Tran D."/>
            <person name="Hathwaick L.T."/>
            <person name="Yim W.C."/>
            <person name="Jenkins J."/>
            <person name="Mckie-Krisberg Z.M."/>
            <person name="Prochnik S."/>
            <person name="Lindquist E."/>
            <person name="Dockter R.B."/>
            <person name="Adam C."/>
            <person name="Molina H."/>
            <person name="Bunkerborg J."/>
            <person name="Jin E."/>
            <person name="Buchheim M."/>
            <person name="Magnuson J."/>
        </authorList>
    </citation>
    <scope>NUCLEOTIDE SEQUENCE</scope>
    <source>
        <strain evidence="1">CCAP 19/18</strain>
    </source>
</reference>
<gene>
    <name evidence="1" type="ORF">DUNSADRAFT_7762</name>
</gene>
<evidence type="ECO:0000313" key="1">
    <source>
        <dbReference type="EMBL" id="KAF5835220.1"/>
    </source>
</evidence>
<comment type="caution">
    <text evidence="1">The sequence shown here is derived from an EMBL/GenBank/DDBJ whole genome shotgun (WGS) entry which is preliminary data.</text>
</comment>
<protein>
    <recommendedName>
        <fullName evidence="3">Encoded protein</fullName>
    </recommendedName>
</protein>
<dbReference type="Proteomes" id="UP000815325">
    <property type="component" value="Unassembled WGS sequence"/>
</dbReference>
<proteinExistence type="predicted"/>
<organism evidence="1 2">
    <name type="scientific">Dunaliella salina</name>
    <name type="common">Green alga</name>
    <name type="synonym">Protococcus salinus</name>
    <dbReference type="NCBI Taxonomy" id="3046"/>
    <lineage>
        <taxon>Eukaryota</taxon>
        <taxon>Viridiplantae</taxon>
        <taxon>Chlorophyta</taxon>
        <taxon>core chlorophytes</taxon>
        <taxon>Chlorophyceae</taxon>
        <taxon>CS clade</taxon>
        <taxon>Chlamydomonadales</taxon>
        <taxon>Dunaliellaceae</taxon>
        <taxon>Dunaliella</taxon>
    </lineage>
</organism>
<sequence length="261" mass="28215">MAPDQDHHMAAAVGHLELPPLGSLSCARVAEMHDTLQLGKKAHITYSCPITGYTVPISMELKNTHVVSDPKGSAQELVFSVDLKMSALRADIGHAKMVCPHRNSTSAWLLETAAADRNCACHIYGTEGLALWQSQKLQSDSARFDDRRASADDVALEDTSPPDGRVPTNFQGPSDTYVSTHYNSSHASWLQGFWWETWPVLAGAGSTSTTNKACFIQANVALDPSVGVQQPARACWEESCPGASGRGCVSECQEQLHLHSE</sequence>
<name>A0ABQ7GKT4_DUNSA</name>
<evidence type="ECO:0000313" key="2">
    <source>
        <dbReference type="Proteomes" id="UP000815325"/>
    </source>
</evidence>
<keyword evidence="2" id="KW-1185">Reference proteome</keyword>
<dbReference type="EMBL" id="MU069717">
    <property type="protein sequence ID" value="KAF5835220.1"/>
    <property type="molecule type" value="Genomic_DNA"/>
</dbReference>
<accession>A0ABQ7GKT4</accession>
<evidence type="ECO:0008006" key="3">
    <source>
        <dbReference type="Google" id="ProtNLM"/>
    </source>
</evidence>